<comment type="similarity">
    <text evidence="2 6">Belongs to the fungal hydrophobin family.</text>
</comment>
<keyword evidence="4 6" id="KW-0964">Secreted</keyword>
<dbReference type="Pfam" id="PF01185">
    <property type="entry name" value="Hydrophobin"/>
    <property type="match status" value="1"/>
</dbReference>
<organism evidence="7 8">
    <name type="scientific">Jaapia argillacea MUCL 33604</name>
    <dbReference type="NCBI Taxonomy" id="933084"/>
    <lineage>
        <taxon>Eukaryota</taxon>
        <taxon>Fungi</taxon>
        <taxon>Dikarya</taxon>
        <taxon>Basidiomycota</taxon>
        <taxon>Agaricomycotina</taxon>
        <taxon>Agaricomycetes</taxon>
        <taxon>Agaricomycetidae</taxon>
        <taxon>Jaapiales</taxon>
        <taxon>Jaapiaceae</taxon>
        <taxon>Jaapia</taxon>
    </lineage>
</organism>
<feature type="chain" id="PRO_5013985817" description="Hydrophobin" evidence="6">
    <location>
        <begin position="22"/>
        <end position="96"/>
    </location>
</feature>
<dbReference type="Proteomes" id="UP000027265">
    <property type="component" value="Unassembled WGS sequence"/>
</dbReference>
<dbReference type="HOGENOM" id="CLU_2360026_0_0_1"/>
<accession>A0A067Q958</accession>
<keyword evidence="6" id="KW-0732">Signal</keyword>
<protein>
    <recommendedName>
        <fullName evidence="6">Hydrophobin</fullName>
    </recommendedName>
</protein>
<keyword evidence="8" id="KW-1185">Reference proteome</keyword>
<keyword evidence="5 6" id="KW-1015">Disulfide bond</keyword>
<evidence type="ECO:0000256" key="3">
    <source>
        <dbReference type="ARBA" id="ARBA00022512"/>
    </source>
</evidence>
<name>A0A067Q958_9AGAM</name>
<comment type="subcellular location">
    <subcellularLocation>
        <location evidence="1 6">Secreted</location>
        <location evidence="1 6">Cell wall</location>
    </subcellularLocation>
</comment>
<evidence type="ECO:0000256" key="5">
    <source>
        <dbReference type="ARBA" id="ARBA00023157"/>
    </source>
</evidence>
<evidence type="ECO:0000256" key="4">
    <source>
        <dbReference type="ARBA" id="ARBA00022525"/>
    </source>
</evidence>
<evidence type="ECO:0000256" key="6">
    <source>
        <dbReference type="RuleBase" id="RU365009"/>
    </source>
</evidence>
<evidence type="ECO:0000313" key="7">
    <source>
        <dbReference type="EMBL" id="KDQ62710.1"/>
    </source>
</evidence>
<keyword evidence="3 6" id="KW-0134">Cell wall</keyword>
<dbReference type="EMBL" id="KL197711">
    <property type="protein sequence ID" value="KDQ62710.1"/>
    <property type="molecule type" value="Genomic_DNA"/>
</dbReference>
<evidence type="ECO:0000256" key="2">
    <source>
        <dbReference type="ARBA" id="ARBA00010446"/>
    </source>
</evidence>
<dbReference type="GO" id="GO:0009277">
    <property type="term" value="C:fungal-type cell wall"/>
    <property type="evidence" value="ECO:0007669"/>
    <property type="project" value="InterPro"/>
</dbReference>
<evidence type="ECO:0000256" key="1">
    <source>
        <dbReference type="ARBA" id="ARBA00004191"/>
    </source>
</evidence>
<sequence length="96" mass="10256">MFKLTVFTALTILAVVTNILATGPILASECMLPIECCQTVVNASEYESILQQLGIVLGEQDLGMYLGMDCSPMTFLGPGAGSCTYEYQPELTPSPT</sequence>
<feature type="signal peptide" evidence="6">
    <location>
        <begin position="1"/>
        <end position="21"/>
    </location>
</feature>
<evidence type="ECO:0000313" key="8">
    <source>
        <dbReference type="Proteomes" id="UP000027265"/>
    </source>
</evidence>
<dbReference type="GO" id="GO:0005199">
    <property type="term" value="F:structural constituent of cell wall"/>
    <property type="evidence" value="ECO:0007669"/>
    <property type="project" value="InterPro"/>
</dbReference>
<dbReference type="AlphaFoldDB" id="A0A067Q958"/>
<dbReference type="InParanoid" id="A0A067Q958"/>
<reference evidence="8" key="1">
    <citation type="journal article" date="2014" name="Proc. Natl. Acad. Sci. U.S.A.">
        <title>Extensive sampling of basidiomycete genomes demonstrates inadequacy of the white-rot/brown-rot paradigm for wood decay fungi.</title>
        <authorList>
            <person name="Riley R."/>
            <person name="Salamov A.A."/>
            <person name="Brown D.W."/>
            <person name="Nagy L.G."/>
            <person name="Floudas D."/>
            <person name="Held B.W."/>
            <person name="Levasseur A."/>
            <person name="Lombard V."/>
            <person name="Morin E."/>
            <person name="Otillar R."/>
            <person name="Lindquist E.A."/>
            <person name="Sun H."/>
            <person name="LaButti K.M."/>
            <person name="Schmutz J."/>
            <person name="Jabbour D."/>
            <person name="Luo H."/>
            <person name="Baker S.E."/>
            <person name="Pisabarro A.G."/>
            <person name="Walton J.D."/>
            <person name="Blanchette R.A."/>
            <person name="Henrissat B."/>
            <person name="Martin F."/>
            <person name="Cullen D."/>
            <person name="Hibbett D.S."/>
            <person name="Grigoriev I.V."/>
        </authorList>
    </citation>
    <scope>NUCLEOTIDE SEQUENCE [LARGE SCALE GENOMIC DNA]</scope>
    <source>
        <strain evidence="8">MUCL 33604</strain>
    </source>
</reference>
<dbReference type="InterPro" id="IPR001338">
    <property type="entry name" value="Class_I_Hydrophobin"/>
</dbReference>
<gene>
    <name evidence="7" type="ORF">JAAARDRAFT_189998</name>
</gene>
<dbReference type="CDD" id="cd23507">
    <property type="entry name" value="hydrophobin_I"/>
    <property type="match status" value="1"/>
</dbReference>
<proteinExistence type="inferred from homology"/>